<accession>S9PCT3</accession>
<protein>
    <submittedName>
        <fullName evidence="1">Uncharacterized protein</fullName>
    </submittedName>
</protein>
<name>S9PCT3_CYSF2</name>
<organism evidence="1 2">
    <name type="scientific">Cystobacter fuscus (strain ATCC 25194 / DSM 2262 / NBRC 100088 / M29)</name>
    <dbReference type="NCBI Taxonomy" id="1242864"/>
    <lineage>
        <taxon>Bacteria</taxon>
        <taxon>Pseudomonadati</taxon>
        <taxon>Myxococcota</taxon>
        <taxon>Myxococcia</taxon>
        <taxon>Myxococcales</taxon>
        <taxon>Cystobacterineae</taxon>
        <taxon>Archangiaceae</taxon>
        <taxon>Cystobacter</taxon>
    </lineage>
</organism>
<dbReference type="AlphaFoldDB" id="S9PCT3"/>
<reference evidence="1" key="1">
    <citation type="submission" date="2013-05" db="EMBL/GenBank/DDBJ databases">
        <title>Genome assembly of Cystobacter fuscus DSM 2262.</title>
        <authorList>
            <person name="Sharma G."/>
            <person name="Khatri I."/>
            <person name="Kaur C."/>
            <person name="Mayilraj S."/>
            <person name="Subramanian S."/>
        </authorList>
    </citation>
    <scope>NUCLEOTIDE SEQUENCE [LARGE SCALE GENOMIC DNA]</scope>
    <source>
        <strain evidence="1">DSM 2262</strain>
    </source>
</reference>
<evidence type="ECO:0000313" key="1">
    <source>
        <dbReference type="EMBL" id="EPX60911.1"/>
    </source>
</evidence>
<evidence type="ECO:0000313" key="2">
    <source>
        <dbReference type="Proteomes" id="UP000011682"/>
    </source>
</evidence>
<dbReference type="Proteomes" id="UP000011682">
    <property type="component" value="Unassembled WGS sequence"/>
</dbReference>
<keyword evidence="2" id="KW-1185">Reference proteome</keyword>
<proteinExistence type="predicted"/>
<sequence length="59" mass="6357">MNSTPQGAGEWQGNGNEARGECVHGWVRLLHGPPTSANAAYCRMACPLTRLVCYQLVLA</sequence>
<gene>
    <name evidence="1" type="ORF">D187_001563</name>
</gene>
<dbReference type="EMBL" id="ANAH02000011">
    <property type="protein sequence ID" value="EPX60911.1"/>
    <property type="molecule type" value="Genomic_DNA"/>
</dbReference>
<comment type="caution">
    <text evidence="1">The sequence shown here is derived from an EMBL/GenBank/DDBJ whole genome shotgun (WGS) entry which is preliminary data.</text>
</comment>